<name>A0A9Q3BG00_9BASI</name>
<sequence length="99" mass="11226">MPQDTENNSFCKHTQDAQTFLVTPTKGMEYIHGTATKMTVCIENDQHPFIIDCGAHFSIVAKNYPNNHFPNWGKQLLPKKEKHFKSASGKMTFIGTIIK</sequence>
<keyword evidence="2" id="KW-1185">Reference proteome</keyword>
<organism evidence="1 2">
    <name type="scientific">Austropuccinia psidii MF-1</name>
    <dbReference type="NCBI Taxonomy" id="1389203"/>
    <lineage>
        <taxon>Eukaryota</taxon>
        <taxon>Fungi</taxon>
        <taxon>Dikarya</taxon>
        <taxon>Basidiomycota</taxon>
        <taxon>Pucciniomycotina</taxon>
        <taxon>Pucciniomycetes</taxon>
        <taxon>Pucciniales</taxon>
        <taxon>Sphaerophragmiaceae</taxon>
        <taxon>Austropuccinia</taxon>
    </lineage>
</organism>
<comment type="caution">
    <text evidence="1">The sequence shown here is derived from an EMBL/GenBank/DDBJ whole genome shotgun (WGS) entry which is preliminary data.</text>
</comment>
<protein>
    <submittedName>
        <fullName evidence="1">Uncharacterized protein</fullName>
    </submittedName>
</protein>
<evidence type="ECO:0000313" key="2">
    <source>
        <dbReference type="Proteomes" id="UP000765509"/>
    </source>
</evidence>
<reference evidence="1" key="1">
    <citation type="submission" date="2021-03" db="EMBL/GenBank/DDBJ databases">
        <title>Draft genome sequence of rust myrtle Austropuccinia psidii MF-1, a brazilian biotype.</title>
        <authorList>
            <person name="Quecine M.C."/>
            <person name="Pachon D.M.R."/>
            <person name="Bonatelli M.L."/>
            <person name="Correr F.H."/>
            <person name="Franceschini L.M."/>
            <person name="Leite T.F."/>
            <person name="Margarido G.R.A."/>
            <person name="Almeida C.A."/>
            <person name="Ferrarezi J.A."/>
            <person name="Labate C.A."/>
        </authorList>
    </citation>
    <scope>NUCLEOTIDE SEQUENCE</scope>
    <source>
        <strain evidence="1">MF-1</strain>
    </source>
</reference>
<dbReference type="Proteomes" id="UP000765509">
    <property type="component" value="Unassembled WGS sequence"/>
</dbReference>
<accession>A0A9Q3BG00</accession>
<gene>
    <name evidence="1" type="ORF">O181_004253</name>
</gene>
<dbReference type="EMBL" id="AVOT02000805">
    <property type="protein sequence ID" value="MBW0464538.1"/>
    <property type="molecule type" value="Genomic_DNA"/>
</dbReference>
<proteinExistence type="predicted"/>
<dbReference type="AlphaFoldDB" id="A0A9Q3BG00"/>
<evidence type="ECO:0000313" key="1">
    <source>
        <dbReference type="EMBL" id="MBW0464538.1"/>
    </source>
</evidence>